<reference evidence="2" key="1">
    <citation type="submission" date="2022-11" db="UniProtKB">
        <authorList>
            <consortium name="WormBaseParasite"/>
        </authorList>
    </citation>
    <scope>IDENTIFICATION</scope>
</reference>
<protein>
    <submittedName>
        <fullName evidence="2">Uncharacterized protein</fullName>
    </submittedName>
</protein>
<sequence>MVDGIGIGFGLGGGGVLRRFGSSMDSEGVVAVVVAVNGDSDVGCSGSGGVFSEVGNSSGVGGFVLSAVFVGDAEMDGLEERNRGKHRLI</sequence>
<organism evidence="1 2">
    <name type="scientific">Panagrolaimus sp. JU765</name>
    <dbReference type="NCBI Taxonomy" id="591449"/>
    <lineage>
        <taxon>Eukaryota</taxon>
        <taxon>Metazoa</taxon>
        <taxon>Ecdysozoa</taxon>
        <taxon>Nematoda</taxon>
        <taxon>Chromadorea</taxon>
        <taxon>Rhabditida</taxon>
        <taxon>Tylenchina</taxon>
        <taxon>Panagrolaimomorpha</taxon>
        <taxon>Panagrolaimoidea</taxon>
        <taxon>Panagrolaimidae</taxon>
        <taxon>Panagrolaimus</taxon>
    </lineage>
</organism>
<name>A0AC34QXL0_9BILA</name>
<dbReference type="Proteomes" id="UP000887576">
    <property type="component" value="Unplaced"/>
</dbReference>
<evidence type="ECO:0000313" key="1">
    <source>
        <dbReference type="Proteomes" id="UP000887576"/>
    </source>
</evidence>
<accession>A0AC34QXL0</accession>
<dbReference type="WBParaSite" id="JU765_v2.g20214.t1">
    <property type="protein sequence ID" value="JU765_v2.g20214.t1"/>
    <property type="gene ID" value="JU765_v2.g20214"/>
</dbReference>
<proteinExistence type="predicted"/>
<evidence type="ECO:0000313" key="2">
    <source>
        <dbReference type="WBParaSite" id="JU765_v2.g20214.t1"/>
    </source>
</evidence>